<feature type="transmembrane region" description="Helical" evidence="1">
    <location>
        <begin position="35"/>
        <end position="51"/>
    </location>
</feature>
<feature type="transmembrane region" description="Helical" evidence="1">
    <location>
        <begin position="295"/>
        <end position="316"/>
    </location>
</feature>
<gene>
    <name evidence="2" type="ORF">Sant_3656</name>
</gene>
<dbReference type="KEGG" id="sod:Sant_3656"/>
<evidence type="ECO:0000313" key="2">
    <source>
        <dbReference type="EMBL" id="AHF78636.1"/>
    </source>
</evidence>
<dbReference type="PATRIC" id="fig|1239307.3.peg.4042"/>
<dbReference type="OrthoDB" id="1689651at2"/>
<dbReference type="EMBL" id="CP006569">
    <property type="protein sequence ID" value="AHF78636.1"/>
    <property type="molecule type" value="Genomic_DNA"/>
</dbReference>
<reference evidence="2 3" key="1">
    <citation type="journal article" date="2014" name="Genome Biol. Evol.">
        <title>Genome degeneration and adaptation in a nascent stage of symbiosis.</title>
        <authorList>
            <person name="Oakeson K.F."/>
            <person name="Gil R."/>
            <person name="Clayton A.L."/>
            <person name="Dunn D.M."/>
            <person name="von Niederhausern A.C."/>
            <person name="Hamil C."/>
            <person name="Aoyagi A."/>
            <person name="Duval B."/>
            <person name="Baca A."/>
            <person name="Silva F.J."/>
            <person name="Vallier A."/>
            <person name="Jackson D.G."/>
            <person name="Latorre A."/>
            <person name="Weiss R.B."/>
            <person name="Heddi A."/>
            <person name="Moya A."/>
            <person name="Dale C."/>
        </authorList>
    </citation>
    <scope>NUCLEOTIDE SEQUENCE [LARGE SCALE GENOMIC DNA]</scope>
    <source>
        <strain evidence="2 3">HS1</strain>
    </source>
</reference>
<feature type="transmembrane region" description="Helical" evidence="1">
    <location>
        <begin position="123"/>
        <end position="147"/>
    </location>
</feature>
<accession>W0HXP1</accession>
<feature type="transmembrane region" description="Helical" evidence="1">
    <location>
        <begin position="228"/>
        <end position="248"/>
    </location>
</feature>
<protein>
    <submittedName>
        <fullName evidence="2">Putative permease protein</fullName>
    </submittedName>
</protein>
<dbReference type="Pfam" id="PF06166">
    <property type="entry name" value="DUF979"/>
    <property type="match status" value="1"/>
</dbReference>
<dbReference type="AlphaFoldDB" id="W0HXP1"/>
<feature type="transmembrane region" description="Helical" evidence="1">
    <location>
        <begin position="201"/>
        <end position="221"/>
    </location>
</feature>
<name>W0HXP1_9GAMM</name>
<evidence type="ECO:0000256" key="1">
    <source>
        <dbReference type="SAM" id="Phobius"/>
    </source>
</evidence>
<dbReference type="Proteomes" id="UP000019028">
    <property type="component" value="Chromosome"/>
</dbReference>
<keyword evidence="1" id="KW-0812">Transmembrane</keyword>
<evidence type="ECO:0000313" key="3">
    <source>
        <dbReference type="Proteomes" id="UP000019028"/>
    </source>
</evidence>
<dbReference type="HOGENOM" id="CLU_078249_0_0_6"/>
<feature type="transmembrane region" description="Helical" evidence="1">
    <location>
        <begin position="254"/>
        <end position="274"/>
    </location>
</feature>
<keyword evidence="1" id="KW-1133">Transmembrane helix</keyword>
<proteinExistence type="predicted"/>
<dbReference type="InterPro" id="IPR009323">
    <property type="entry name" value="DUF979"/>
</dbReference>
<feature type="transmembrane region" description="Helical" evidence="1">
    <location>
        <begin position="168"/>
        <end position="189"/>
    </location>
</feature>
<sequence length="318" mass="33359">MTILDALYLLVGIMFAATAIINLRDSSNPKRWKSAGFWGINAIIFIFGSYLPALANGLLVIVMVLLAGLGGLGRSKQPEASVEQREVRASRFGNRLFIPALLIPLVTLLGTFVFKNLTWNGALLIPAGSSTLAALGLGIIVAFFVALMMLRETPASAMNEGRRLLDAIGWASVLPQMLAALGGIFALAGVGKLVAGLITDVIPLGLPIVAVAAYCIGMALFTIIMGNAFAAFPIMTAGIGLPIIVGHMGGNPAIMSAIGMLAGFCGTLMTPMAANFNIVPAALLELSDQHGVIKVQFPTAILLLIINIILMSVLVFRF</sequence>
<keyword evidence="1" id="KW-0472">Membrane</keyword>
<keyword evidence="3" id="KW-1185">Reference proteome</keyword>
<feature type="transmembrane region" description="Helical" evidence="1">
    <location>
        <begin position="96"/>
        <end position="117"/>
    </location>
</feature>
<organism evidence="2 3">
    <name type="scientific">Sodalis praecaptivus</name>
    <dbReference type="NCBI Taxonomy" id="1239307"/>
    <lineage>
        <taxon>Bacteria</taxon>
        <taxon>Pseudomonadati</taxon>
        <taxon>Pseudomonadota</taxon>
        <taxon>Gammaproteobacteria</taxon>
        <taxon>Enterobacterales</taxon>
        <taxon>Bruguierivoracaceae</taxon>
        <taxon>Sodalis</taxon>
    </lineage>
</organism>
<dbReference type="RefSeq" id="WP_025423758.1">
    <property type="nucleotide sequence ID" value="NZ_CP006569.1"/>
</dbReference>
<feature type="transmembrane region" description="Helical" evidence="1">
    <location>
        <begin position="6"/>
        <end position="23"/>
    </location>
</feature>